<evidence type="ECO:0000313" key="1">
    <source>
        <dbReference type="EnsemblPlants" id="Bo9g151700.1"/>
    </source>
</evidence>
<reference evidence="1" key="2">
    <citation type="submission" date="2015-03" db="UniProtKB">
        <authorList>
            <consortium name="EnsemblPlants"/>
        </authorList>
    </citation>
    <scope>IDENTIFICATION</scope>
</reference>
<dbReference type="EnsemblPlants" id="Bo9g151700.1">
    <property type="protein sequence ID" value="Bo9g151700.1"/>
    <property type="gene ID" value="Bo9g151700"/>
</dbReference>
<protein>
    <submittedName>
        <fullName evidence="1">Uncharacterized protein</fullName>
    </submittedName>
</protein>
<reference evidence="1 2" key="1">
    <citation type="journal article" date="2014" name="Genome Biol.">
        <title>Transcriptome and methylome profiling reveals relics of genome dominance in the mesopolyploid Brassica oleracea.</title>
        <authorList>
            <person name="Parkin I.A."/>
            <person name="Koh C."/>
            <person name="Tang H."/>
            <person name="Robinson S.J."/>
            <person name="Kagale S."/>
            <person name="Clarke W.E."/>
            <person name="Town C.D."/>
            <person name="Nixon J."/>
            <person name="Krishnakumar V."/>
            <person name="Bidwell S.L."/>
            <person name="Denoeud F."/>
            <person name="Belcram H."/>
            <person name="Links M.G."/>
            <person name="Just J."/>
            <person name="Clarke C."/>
            <person name="Bender T."/>
            <person name="Huebert T."/>
            <person name="Mason A.S."/>
            <person name="Pires J.C."/>
            <person name="Barker G."/>
            <person name="Moore J."/>
            <person name="Walley P.G."/>
            <person name="Manoli S."/>
            <person name="Batley J."/>
            <person name="Edwards D."/>
            <person name="Nelson M.N."/>
            <person name="Wang X."/>
            <person name="Paterson A.H."/>
            <person name="King G."/>
            <person name="Bancroft I."/>
            <person name="Chalhoub B."/>
            <person name="Sharpe A.G."/>
        </authorList>
    </citation>
    <scope>NUCLEOTIDE SEQUENCE</scope>
    <source>
        <strain evidence="1 2">cv. TO1000</strain>
    </source>
</reference>
<dbReference type="Proteomes" id="UP000032141">
    <property type="component" value="Chromosome C9"/>
</dbReference>
<dbReference type="Gramene" id="Bo9g151700.1">
    <property type="protein sequence ID" value="Bo9g151700.1"/>
    <property type="gene ID" value="Bo9g151700"/>
</dbReference>
<organism evidence="1 2">
    <name type="scientific">Brassica oleracea var. oleracea</name>
    <dbReference type="NCBI Taxonomy" id="109376"/>
    <lineage>
        <taxon>Eukaryota</taxon>
        <taxon>Viridiplantae</taxon>
        <taxon>Streptophyta</taxon>
        <taxon>Embryophyta</taxon>
        <taxon>Tracheophyta</taxon>
        <taxon>Spermatophyta</taxon>
        <taxon>Magnoliopsida</taxon>
        <taxon>eudicotyledons</taxon>
        <taxon>Gunneridae</taxon>
        <taxon>Pentapetalae</taxon>
        <taxon>rosids</taxon>
        <taxon>malvids</taxon>
        <taxon>Brassicales</taxon>
        <taxon>Brassicaceae</taxon>
        <taxon>Brassiceae</taxon>
        <taxon>Brassica</taxon>
    </lineage>
</organism>
<keyword evidence="2" id="KW-1185">Reference proteome</keyword>
<dbReference type="HOGENOM" id="CLU_1671792_0_0_1"/>
<evidence type="ECO:0000313" key="2">
    <source>
        <dbReference type="Proteomes" id="UP000032141"/>
    </source>
</evidence>
<sequence>MIVEDERDGNTQYDVSVFEQPESNQSSQVDLNFSPGMPSNVGNIMSVMTIRNEVAAFDWSEEIRASTEPIHLTTLSSLLHVYLNGDTKGDRYSPISRRARLTTLSSRSSHHSFVALVSPLFRTDLFSDPNFSADLNQKDTVFVYNDDKNGCSDLRDAL</sequence>
<name>A0A0D3EDR3_BRAOL</name>
<accession>A0A0D3EDR3</accession>
<dbReference type="AlphaFoldDB" id="A0A0D3EDR3"/>
<proteinExistence type="predicted"/>